<dbReference type="Proteomes" id="UP000827409">
    <property type="component" value="Segment"/>
</dbReference>
<accession>A0AAE7RXJ3</accession>
<proteinExistence type="predicted"/>
<keyword evidence="3" id="KW-1185">Reference proteome</keyword>
<evidence type="ECO:0000313" key="2">
    <source>
        <dbReference type="EMBL" id="QWM90540.1"/>
    </source>
</evidence>
<sequence length="52" mass="6242">MPKLNANQIDKYLNPKDNGDKRKSKPNRNLREDNNQNYSKKNDKRRPTSRNQ</sequence>
<evidence type="ECO:0000313" key="3">
    <source>
        <dbReference type="Proteomes" id="UP000827409"/>
    </source>
</evidence>
<dbReference type="RefSeq" id="YP_010360112.1">
    <property type="nucleotide sequence ID" value="NC_062780.1"/>
</dbReference>
<organism evidence="2 3">
    <name type="scientific">uncultured phage cr13_1</name>
    <dbReference type="NCBI Taxonomy" id="2986396"/>
    <lineage>
        <taxon>Viruses</taxon>
        <taxon>Duplodnaviria</taxon>
        <taxon>Heunggongvirae</taxon>
        <taxon>Uroviricota</taxon>
        <taxon>Caudoviricetes</taxon>
        <taxon>Crassvirales</taxon>
        <taxon>Crevaviridae</taxon>
        <taxon>Doltivirinae</taxon>
        <taxon>Kingevirus</taxon>
        <taxon>Kingevirus communis</taxon>
    </lineage>
</organism>
<dbReference type="GeneID" id="75690932"/>
<dbReference type="KEGG" id="vg:75690932"/>
<protein>
    <submittedName>
        <fullName evidence="2">Uncharacterized protein</fullName>
    </submittedName>
</protein>
<feature type="region of interest" description="Disordered" evidence="1">
    <location>
        <begin position="1"/>
        <end position="52"/>
    </location>
</feature>
<reference evidence="2 3" key="1">
    <citation type="submission" date="2021-04" db="EMBL/GenBank/DDBJ databases">
        <authorList>
            <person name="Shkoporov A.N."/>
            <person name="Stockdale S.R."/>
            <person name="Guerin E."/>
            <person name="Ross R.P."/>
            <person name="Hill C."/>
        </authorList>
    </citation>
    <scope>NUCLEOTIDE SEQUENCE [LARGE SCALE GENOMIC DNA]</scope>
    <source>
        <strain evidence="3">cr13_1</strain>
    </source>
</reference>
<dbReference type="EMBL" id="MZ130490">
    <property type="protein sequence ID" value="QWM90540.1"/>
    <property type="molecule type" value="Genomic_DNA"/>
</dbReference>
<gene>
    <name evidence="2" type="primary">gp_26677</name>
</gene>
<name>A0AAE7RXJ3_9CAUD</name>
<evidence type="ECO:0000256" key="1">
    <source>
        <dbReference type="SAM" id="MobiDB-lite"/>
    </source>
</evidence>
<feature type="compositionally biased region" description="Basic residues" evidence="1">
    <location>
        <begin position="42"/>
        <end position="52"/>
    </location>
</feature>